<name>A0AAP0P3X9_9MAGN</name>
<evidence type="ECO:0000256" key="4">
    <source>
        <dbReference type="ARBA" id="ARBA00023163"/>
    </source>
</evidence>
<keyword evidence="6" id="KW-0175">Coiled coil</keyword>
<feature type="region of interest" description="Disordered" evidence="7">
    <location>
        <begin position="472"/>
        <end position="502"/>
    </location>
</feature>
<proteinExistence type="predicted"/>
<accession>A0AAP0P3X9</accession>
<evidence type="ECO:0000259" key="8">
    <source>
        <dbReference type="PROSITE" id="PS50863"/>
    </source>
</evidence>
<sequence length="1516" mass="171430">MGNHFFKFMLPGYEEKQRIPKAFKAKRLSKASNCRREDLPKAVEAYQTSYPHFIQQFTAIDLHCGVRIPKAFRTKILNQMCNRKHAKLCKRGKTWHVKVKSDDEEMSFKKGWKEFASENEIGLGDLLVFEHKGEMIFDVLMFDQNACEKDCSSSKTNNTEACENKRSKSKDEVPLEAAAAYTASWPHFIRKIAVYNSFKCPPEIPIAFARSNGLCHRKGRMETLRGPLKRNLQDVDIRVSYDPRQRVRFGVAIFRFSRKTTSENARRTEKCMEEDIEQHIQPTEEAIEQHTQQHMEEMTAPSQDQVTEQNKEKISLSKDQVIEQEEEEIVPPKDQVNDKNKGEITAKPMVDRLKSLEEDVKEMKMEEQEQNTDKFEEKLRIPKAFKAKRLSKKVSNCRHAKLCKSGETWHVNVRIDDEGMWLVKGLKEFVKDNEVGLGDLIVLEYQRNMVFDVRVFDVSGCEKDCSTSKNNTANNKNNLDSVKKEDCSSSKNKTANKNKMDTGTGDALSAAQAYKASCPHFLRHITATVLRCYVELPLKFARSNGLCRHGMKRIPKAFKAKRLKKVSNCKYAKICKEVKLGLSMSGLMKKEYNMSITTLPNQTMRKPPLRPPATENHPHFFKIIHSVVIHEGRLRIPTKFMSNFPSGLSDNVKLRVPGGKNWDIKLKKDTNSMWFERGLQDFINYYSINAGHLLLFRYDGKSKFHVIIFDMTAMEIGYPCSNATVDVGSIKRSGQNSDSFKHELQSQESPVPLLNQNSIPGNILMTIKVEAEDIMVSSASTSKECLFSSNHAMYVPLRLASVLKHNSEGVVLQLPDGRRWRVKLKCYKPSYVQLNHGWKDFVLDNGLKEGDVCLFRVVGKEPDVVPPSYVKAVGGVLPDKYTLQGPNGDVRVVEVKKNGLQCFFRDGWGPFIKDHSLKFGDSLFFTNLDDISTSTSSSTQKLHFQVYGINGYLKNTDGSTSTRSFLRSFSGNHSIRAPSSYVNASGGAMAVNYMLRWPNGEGRIVEVEKDVGGCWFLRGGWGPFVEKWPLRERDILVFTFHSDVELHFQVYDRNGYLKKSHSFEEEGIKIIETWSSSSDSLKVPFNENNGKEVESKRVVVQSGEGPSDALARIHGRRARSLSPSSSSFTNNVSPTSYSKRKLVTSGDSSDDDEVPLALSFEKRYASVSKTLTPISRIVKSEEEDAIVPVKAPSPYSLSFLTKAAAKRMNTLKSRYFHPEKPVYKEHFELKDVLEDHKIYVRNYNIPFLAEVINDLLGTLKDAPLLQCLVDEVDMDKVATVITGGQLTIWPSGGTGAISFYNLTVKASVLFKLSAYHWIPSTNTCSVYKTSSIHVCHHGKVAIQCRVMDLNLDFLHKYFNWKNPMATTCNVNFEVHAGVAENPTLQAVSFPTVIIDETKELDRDTGGSPVDEGVEGPPISGYPYRTLHGLGEVAAMDDHTADPAPMPHSPPRVDLKDITPAIFVPAWSTPRPADALTILLPVQSYFRQKLDHIAAKREVLDQEECKIQSLMPFLSQG</sequence>
<dbReference type="Gene3D" id="2.40.330.10">
    <property type="entry name" value="DNA-binding pseudobarrel domain"/>
    <property type="match status" value="6"/>
</dbReference>
<evidence type="ECO:0000256" key="6">
    <source>
        <dbReference type="SAM" id="Coils"/>
    </source>
</evidence>
<dbReference type="GO" id="GO:0003677">
    <property type="term" value="F:DNA binding"/>
    <property type="evidence" value="ECO:0007669"/>
    <property type="project" value="UniProtKB-KW"/>
</dbReference>
<comment type="caution">
    <text evidence="9">The sequence shown here is derived from an EMBL/GenBank/DDBJ whole genome shotgun (WGS) entry which is preliminary data.</text>
</comment>
<keyword evidence="3" id="KW-0238">DNA-binding</keyword>
<dbReference type="GO" id="GO:0005634">
    <property type="term" value="C:nucleus"/>
    <property type="evidence" value="ECO:0007669"/>
    <property type="project" value="UniProtKB-SubCell"/>
</dbReference>
<feature type="compositionally biased region" description="Low complexity" evidence="7">
    <location>
        <begin position="1120"/>
        <end position="1136"/>
    </location>
</feature>
<dbReference type="CDD" id="cd10017">
    <property type="entry name" value="B3_DNA"/>
    <property type="match status" value="5"/>
</dbReference>
<dbReference type="EMBL" id="JBBNAE010000004">
    <property type="protein sequence ID" value="KAK9130222.1"/>
    <property type="molecule type" value="Genomic_DNA"/>
</dbReference>
<dbReference type="PANTHER" id="PTHR31920:SF37">
    <property type="entry name" value="B3 DOMAIN-CONTAINING TRANSCRIPTION FACTOR VRN1"/>
    <property type="match status" value="1"/>
</dbReference>
<feature type="region of interest" description="Disordered" evidence="7">
    <location>
        <begin position="1115"/>
        <end position="1152"/>
    </location>
</feature>
<keyword evidence="10" id="KW-1185">Reference proteome</keyword>
<dbReference type="PANTHER" id="PTHR31920">
    <property type="entry name" value="B3 DOMAIN-CONTAINING"/>
    <property type="match status" value="1"/>
</dbReference>
<organism evidence="9 10">
    <name type="scientific">Stephania japonica</name>
    <dbReference type="NCBI Taxonomy" id="461633"/>
    <lineage>
        <taxon>Eukaryota</taxon>
        <taxon>Viridiplantae</taxon>
        <taxon>Streptophyta</taxon>
        <taxon>Embryophyta</taxon>
        <taxon>Tracheophyta</taxon>
        <taxon>Spermatophyta</taxon>
        <taxon>Magnoliopsida</taxon>
        <taxon>Ranunculales</taxon>
        <taxon>Menispermaceae</taxon>
        <taxon>Menispermoideae</taxon>
        <taxon>Cissampelideae</taxon>
        <taxon>Stephania</taxon>
    </lineage>
</organism>
<evidence type="ECO:0000313" key="10">
    <source>
        <dbReference type="Proteomes" id="UP001417504"/>
    </source>
</evidence>
<dbReference type="Pfam" id="PF02362">
    <property type="entry name" value="B3"/>
    <property type="match status" value="5"/>
</dbReference>
<evidence type="ECO:0000313" key="9">
    <source>
        <dbReference type="EMBL" id="KAK9130222.1"/>
    </source>
</evidence>
<keyword evidence="2" id="KW-0805">Transcription regulation</keyword>
<keyword evidence="5" id="KW-0539">Nucleus</keyword>
<protein>
    <recommendedName>
        <fullName evidence="8">TF-B3 domain-containing protein</fullName>
    </recommendedName>
</protein>
<evidence type="ECO:0000256" key="3">
    <source>
        <dbReference type="ARBA" id="ARBA00023125"/>
    </source>
</evidence>
<dbReference type="PROSITE" id="PS50863">
    <property type="entry name" value="B3"/>
    <property type="match status" value="4"/>
</dbReference>
<evidence type="ECO:0000256" key="7">
    <source>
        <dbReference type="SAM" id="MobiDB-lite"/>
    </source>
</evidence>
<dbReference type="Proteomes" id="UP001417504">
    <property type="component" value="Unassembled WGS sequence"/>
</dbReference>
<feature type="domain" description="TF-B3" evidence="8">
    <location>
        <begin position="778"/>
        <end position="873"/>
    </location>
</feature>
<dbReference type="InterPro" id="IPR050655">
    <property type="entry name" value="Plant_B3_domain"/>
</dbReference>
<dbReference type="InterPro" id="IPR015300">
    <property type="entry name" value="DNA-bd_pseudobarrel_sf"/>
</dbReference>
<keyword evidence="4" id="KW-0804">Transcription</keyword>
<comment type="subcellular location">
    <subcellularLocation>
        <location evidence="1">Nucleus</location>
    </subcellularLocation>
</comment>
<feature type="domain" description="TF-B3" evidence="8">
    <location>
        <begin position="619"/>
        <end position="712"/>
    </location>
</feature>
<feature type="domain" description="TF-B3" evidence="8">
    <location>
        <begin position="364"/>
        <end position="459"/>
    </location>
</feature>
<feature type="domain" description="TF-B3" evidence="8">
    <location>
        <begin position="91"/>
        <end position="145"/>
    </location>
</feature>
<evidence type="ECO:0000256" key="5">
    <source>
        <dbReference type="ARBA" id="ARBA00023242"/>
    </source>
</evidence>
<dbReference type="SMART" id="SM01019">
    <property type="entry name" value="B3"/>
    <property type="match status" value="6"/>
</dbReference>
<feature type="coiled-coil region" evidence="6">
    <location>
        <begin position="350"/>
        <end position="378"/>
    </location>
</feature>
<gene>
    <name evidence="9" type="ORF">Sjap_010709</name>
</gene>
<dbReference type="SUPFAM" id="SSF101936">
    <property type="entry name" value="DNA-binding pseudobarrel domain"/>
    <property type="match status" value="6"/>
</dbReference>
<evidence type="ECO:0000256" key="2">
    <source>
        <dbReference type="ARBA" id="ARBA00023015"/>
    </source>
</evidence>
<dbReference type="InterPro" id="IPR003340">
    <property type="entry name" value="B3_DNA-bd"/>
</dbReference>
<evidence type="ECO:0000256" key="1">
    <source>
        <dbReference type="ARBA" id="ARBA00004123"/>
    </source>
</evidence>
<reference evidence="9 10" key="1">
    <citation type="submission" date="2024-01" db="EMBL/GenBank/DDBJ databases">
        <title>Genome assemblies of Stephania.</title>
        <authorList>
            <person name="Yang L."/>
        </authorList>
    </citation>
    <scope>NUCLEOTIDE SEQUENCE [LARGE SCALE GENOMIC DNA]</scope>
    <source>
        <strain evidence="9">QJT</strain>
        <tissue evidence="9">Leaf</tissue>
    </source>
</reference>